<evidence type="ECO:0000313" key="2">
    <source>
        <dbReference type="Proteomes" id="UP001164539"/>
    </source>
</evidence>
<proteinExistence type="predicted"/>
<sequence>MLRNKSNPILVLSQSDNFDLVNSISSGRISRKSCSSGFCSFIVAMKSFADISPEVIANWFSNPSGKSNSFAGNLSVWKLMPWPNCWSRMMVFWKTRAALGVVTMVAFMP</sequence>
<gene>
    <name evidence="1" type="ORF">OWV82_011324</name>
</gene>
<accession>A0ACC1XYR2</accession>
<dbReference type="Proteomes" id="UP001164539">
    <property type="component" value="Chromosome 6"/>
</dbReference>
<name>A0ACC1XYR2_MELAZ</name>
<evidence type="ECO:0000313" key="1">
    <source>
        <dbReference type="EMBL" id="KAJ4716281.1"/>
    </source>
</evidence>
<protein>
    <submittedName>
        <fullName evidence="1">Uncharacterized protein</fullName>
    </submittedName>
</protein>
<comment type="caution">
    <text evidence="1">The sequence shown here is derived from an EMBL/GenBank/DDBJ whole genome shotgun (WGS) entry which is preliminary data.</text>
</comment>
<dbReference type="EMBL" id="CM051399">
    <property type="protein sequence ID" value="KAJ4716281.1"/>
    <property type="molecule type" value="Genomic_DNA"/>
</dbReference>
<keyword evidence="2" id="KW-1185">Reference proteome</keyword>
<reference evidence="1 2" key="1">
    <citation type="journal article" date="2023" name="Science">
        <title>Complex scaffold remodeling in plant triterpene biosynthesis.</title>
        <authorList>
            <person name="De La Pena R."/>
            <person name="Hodgson H."/>
            <person name="Liu J.C."/>
            <person name="Stephenson M.J."/>
            <person name="Martin A.C."/>
            <person name="Owen C."/>
            <person name="Harkess A."/>
            <person name="Leebens-Mack J."/>
            <person name="Jimenez L.E."/>
            <person name="Osbourn A."/>
            <person name="Sattely E.S."/>
        </authorList>
    </citation>
    <scope>NUCLEOTIDE SEQUENCE [LARGE SCALE GENOMIC DNA]</scope>
    <source>
        <strain evidence="2">cv. JPN11</strain>
        <tissue evidence="1">Leaf</tissue>
    </source>
</reference>
<organism evidence="1 2">
    <name type="scientific">Melia azedarach</name>
    <name type="common">Chinaberry tree</name>
    <dbReference type="NCBI Taxonomy" id="155640"/>
    <lineage>
        <taxon>Eukaryota</taxon>
        <taxon>Viridiplantae</taxon>
        <taxon>Streptophyta</taxon>
        <taxon>Embryophyta</taxon>
        <taxon>Tracheophyta</taxon>
        <taxon>Spermatophyta</taxon>
        <taxon>Magnoliopsida</taxon>
        <taxon>eudicotyledons</taxon>
        <taxon>Gunneridae</taxon>
        <taxon>Pentapetalae</taxon>
        <taxon>rosids</taxon>
        <taxon>malvids</taxon>
        <taxon>Sapindales</taxon>
        <taxon>Meliaceae</taxon>
        <taxon>Melia</taxon>
    </lineage>
</organism>